<evidence type="ECO:0000256" key="10">
    <source>
        <dbReference type="ARBA" id="ARBA00022840"/>
    </source>
</evidence>
<dbReference type="InterPro" id="IPR027417">
    <property type="entry name" value="P-loop_NTPase"/>
</dbReference>
<comment type="similarity">
    <text evidence="13">Belongs to the LpxK family.</text>
</comment>
<dbReference type="GO" id="GO:0005886">
    <property type="term" value="C:plasma membrane"/>
    <property type="evidence" value="ECO:0007669"/>
    <property type="project" value="TreeGrafter"/>
</dbReference>
<evidence type="ECO:0000256" key="6">
    <source>
        <dbReference type="ARBA" id="ARBA00022556"/>
    </source>
</evidence>
<dbReference type="GO" id="GO:0009029">
    <property type="term" value="F:lipid-A 4'-kinase activity"/>
    <property type="evidence" value="ECO:0007669"/>
    <property type="project" value="UniProtKB-UniRule"/>
</dbReference>
<accession>A0A7U4M324</accession>
<dbReference type="Pfam" id="PF02606">
    <property type="entry name" value="LpxK"/>
    <property type="match status" value="2"/>
</dbReference>
<reference evidence="15 16" key="1">
    <citation type="submission" date="2015-04" db="EMBL/GenBank/DDBJ databases">
        <title>Complete genome sequence of Sulfurovum lithotrophicum ATCC BAA-797T.</title>
        <authorList>
            <person name="Ahn J."/>
            <person name="Park G."/>
            <person name="Jeon W."/>
            <person name="Jang Y."/>
            <person name="Jang M."/>
            <person name="Lee H."/>
            <person name="Lee H."/>
        </authorList>
    </citation>
    <scope>NUCLEOTIDE SEQUENCE [LARGE SCALE GENOMIC DNA]</scope>
    <source>
        <strain evidence="16">ATCC BAA-797 / 42BKT</strain>
    </source>
</reference>
<dbReference type="UniPathway" id="UPA00359">
    <property type="reaction ID" value="UER00482"/>
</dbReference>
<name>A0A7U4M324_9BACT</name>
<keyword evidence="14" id="KW-1133">Transmembrane helix</keyword>
<dbReference type="NCBIfam" id="NF001892">
    <property type="entry name" value="PRK00652.1-5"/>
    <property type="match status" value="1"/>
</dbReference>
<dbReference type="KEGG" id="slh:YH65_03680"/>
<keyword evidence="6 13" id="KW-0441">Lipid A biosynthesis</keyword>
<dbReference type="GO" id="GO:0009245">
    <property type="term" value="P:lipid A biosynthetic process"/>
    <property type="evidence" value="ECO:0007669"/>
    <property type="project" value="UniProtKB-UniRule"/>
</dbReference>
<dbReference type="GO" id="GO:0009244">
    <property type="term" value="P:lipopolysaccharide core region biosynthetic process"/>
    <property type="evidence" value="ECO:0007669"/>
    <property type="project" value="TreeGrafter"/>
</dbReference>
<evidence type="ECO:0000256" key="7">
    <source>
        <dbReference type="ARBA" id="ARBA00022679"/>
    </source>
</evidence>
<sequence>MLFHPRWYHYPVILLLLPLSILYGSWMLFRRILAYKKDFGIPIVSIGNLIVGGSGKTPFVIALASRYSDVAVISRGYGRKSNGLVEVSRRGKILVSVEQSGDEAMLMALSLPNASVIVSEDRHEAIALAKGQGAKLIILDDGFNRVEIEKYEILLEPEEIKNPFPFPSGPFREFAFTKKYADLVLKEKRDFERVVSYGDPTSRMVLVTAISNPKRLERYLPTGVVGKVYLKDHAYFEKEMLERLMQKYEAQSLLVTQKDHVKMAGFKLPVSQIKLELKIKDEVFTKIERYIQTYHS</sequence>
<evidence type="ECO:0000256" key="9">
    <source>
        <dbReference type="ARBA" id="ARBA00022777"/>
    </source>
</evidence>
<keyword evidence="14" id="KW-0472">Membrane</keyword>
<comment type="function">
    <text evidence="1 13">Transfers the gamma-phosphate of ATP to the 4'-position of a tetraacyldisaccharide 1-phosphate intermediate (termed DS-1-P) to form tetraacyldisaccharide 1,4'-bis-phosphate (lipid IVA).</text>
</comment>
<proteinExistence type="inferred from homology"/>
<evidence type="ECO:0000256" key="2">
    <source>
        <dbReference type="ARBA" id="ARBA00004870"/>
    </source>
</evidence>
<evidence type="ECO:0000256" key="11">
    <source>
        <dbReference type="ARBA" id="ARBA00023098"/>
    </source>
</evidence>
<keyword evidence="9 13" id="KW-0418">Kinase</keyword>
<evidence type="ECO:0000256" key="8">
    <source>
        <dbReference type="ARBA" id="ARBA00022741"/>
    </source>
</evidence>
<protein>
    <recommendedName>
        <fullName evidence="4 13">Tetraacyldisaccharide 4'-kinase</fullName>
        <ecNumber evidence="3 13">2.7.1.130</ecNumber>
    </recommendedName>
    <alternativeName>
        <fullName evidence="12 13">Lipid A 4'-kinase</fullName>
    </alternativeName>
</protein>
<dbReference type="EMBL" id="CP011308">
    <property type="protein sequence ID" value="AKF25940.1"/>
    <property type="molecule type" value="Genomic_DNA"/>
</dbReference>
<dbReference type="HAMAP" id="MF_00409">
    <property type="entry name" value="LpxK"/>
    <property type="match status" value="1"/>
</dbReference>
<dbReference type="SUPFAM" id="SSF52540">
    <property type="entry name" value="P-loop containing nucleoside triphosphate hydrolases"/>
    <property type="match status" value="1"/>
</dbReference>
<keyword evidence="5 13" id="KW-0444">Lipid biosynthesis</keyword>
<evidence type="ECO:0000256" key="4">
    <source>
        <dbReference type="ARBA" id="ARBA00016436"/>
    </source>
</evidence>
<evidence type="ECO:0000256" key="13">
    <source>
        <dbReference type="HAMAP-Rule" id="MF_00409"/>
    </source>
</evidence>
<dbReference type="NCBIfam" id="TIGR00682">
    <property type="entry name" value="lpxK"/>
    <property type="match status" value="1"/>
</dbReference>
<evidence type="ECO:0000256" key="3">
    <source>
        <dbReference type="ARBA" id="ARBA00012071"/>
    </source>
</evidence>
<comment type="catalytic activity">
    <reaction evidence="13">
        <text>a lipid A disaccharide + ATP = a lipid IVA + ADP + H(+)</text>
        <dbReference type="Rhea" id="RHEA:67840"/>
        <dbReference type="ChEBI" id="CHEBI:15378"/>
        <dbReference type="ChEBI" id="CHEBI:30616"/>
        <dbReference type="ChEBI" id="CHEBI:176343"/>
        <dbReference type="ChEBI" id="CHEBI:176425"/>
        <dbReference type="ChEBI" id="CHEBI:456216"/>
        <dbReference type="EC" id="2.7.1.130"/>
    </reaction>
</comment>
<organism evidence="15 16">
    <name type="scientific">Sulfurovum lithotrophicum</name>
    <dbReference type="NCBI Taxonomy" id="206403"/>
    <lineage>
        <taxon>Bacteria</taxon>
        <taxon>Pseudomonadati</taxon>
        <taxon>Campylobacterota</taxon>
        <taxon>Epsilonproteobacteria</taxon>
        <taxon>Campylobacterales</taxon>
        <taxon>Sulfurovaceae</taxon>
        <taxon>Sulfurovum</taxon>
    </lineage>
</organism>
<dbReference type="PANTHER" id="PTHR42724">
    <property type="entry name" value="TETRAACYLDISACCHARIDE 4'-KINASE"/>
    <property type="match status" value="1"/>
</dbReference>
<dbReference type="AlphaFoldDB" id="A0A7U4M324"/>
<keyword evidence="8 13" id="KW-0547">Nucleotide-binding</keyword>
<keyword evidence="11 13" id="KW-0443">Lipid metabolism</keyword>
<reference evidence="16" key="2">
    <citation type="journal article" date="2017" name="Stand. Genomic Sci.">
        <title>Complete genome sequence of the sulfur-oxidizing chemolithoautotrophic Sulfurovum lithotrophicum 42BKTT.</title>
        <authorList>
            <person name="Jeon W."/>
            <person name="Priscilla L."/>
            <person name="Park G."/>
            <person name="Lee H."/>
            <person name="Lee N."/>
            <person name="Lee D."/>
            <person name="Kwon H."/>
            <person name="Ahn I."/>
            <person name="Lee C."/>
            <person name="Lee H."/>
            <person name="Ahn J."/>
        </authorList>
    </citation>
    <scope>NUCLEOTIDE SEQUENCE [LARGE SCALE GENOMIC DNA]</scope>
    <source>
        <strain evidence="16">ATCC BAA-797 / 42BKT</strain>
    </source>
</reference>
<evidence type="ECO:0000256" key="12">
    <source>
        <dbReference type="ARBA" id="ARBA00029757"/>
    </source>
</evidence>
<dbReference type="GO" id="GO:0005524">
    <property type="term" value="F:ATP binding"/>
    <property type="evidence" value="ECO:0007669"/>
    <property type="project" value="UniProtKB-UniRule"/>
</dbReference>
<feature type="transmembrane region" description="Helical" evidence="14">
    <location>
        <begin position="12"/>
        <end position="29"/>
    </location>
</feature>
<gene>
    <name evidence="13" type="primary">lpxK</name>
    <name evidence="15" type="ORF">YH65_03680</name>
</gene>
<evidence type="ECO:0000256" key="5">
    <source>
        <dbReference type="ARBA" id="ARBA00022516"/>
    </source>
</evidence>
<keyword evidence="10 13" id="KW-0067">ATP-binding</keyword>
<keyword evidence="14" id="KW-0812">Transmembrane</keyword>
<keyword evidence="7 13" id="KW-0808">Transferase</keyword>
<keyword evidence="16" id="KW-1185">Reference proteome</keyword>
<evidence type="ECO:0000256" key="1">
    <source>
        <dbReference type="ARBA" id="ARBA00002274"/>
    </source>
</evidence>
<evidence type="ECO:0000313" key="15">
    <source>
        <dbReference type="EMBL" id="AKF25940.1"/>
    </source>
</evidence>
<evidence type="ECO:0000313" key="16">
    <source>
        <dbReference type="Proteomes" id="UP000034444"/>
    </source>
</evidence>
<feature type="binding site" evidence="13">
    <location>
        <begin position="50"/>
        <end position="57"/>
    </location>
    <ligand>
        <name>ATP</name>
        <dbReference type="ChEBI" id="CHEBI:30616"/>
    </ligand>
</feature>
<dbReference type="OrthoDB" id="9766423at2"/>
<dbReference type="Proteomes" id="UP000034444">
    <property type="component" value="Chromosome"/>
</dbReference>
<dbReference type="EC" id="2.7.1.130" evidence="3 13"/>
<dbReference type="InterPro" id="IPR003758">
    <property type="entry name" value="LpxK"/>
</dbReference>
<dbReference type="PANTHER" id="PTHR42724:SF1">
    <property type="entry name" value="TETRAACYLDISACCHARIDE 4'-KINASE, MITOCHONDRIAL-RELATED"/>
    <property type="match status" value="1"/>
</dbReference>
<comment type="pathway">
    <text evidence="2 13">Glycolipid biosynthesis; lipid IV(A) biosynthesis; lipid IV(A) from (3R)-3-hydroxytetradecanoyl-[acyl-carrier-protein] and UDP-N-acetyl-alpha-D-glucosamine: step 6/6.</text>
</comment>
<evidence type="ECO:0000256" key="14">
    <source>
        <dbReference type="SAM" id="Phobius"/>
    </source>
</evidence>